<sequence length="57" mass="6340">VMTQNTSVWGMLVMGLLMRKRHLHCRRDLAVGLAQGAGVRVIAYGEGFCRLSRRIPG</sequence>
<proteinExistence type="predicted"/>
<organism evidence="1 2">
    <name type="scientific">Goodea atripinnis</name>
    <dbReference type="NCBI Taxonomy" id="208336"/>
    <lineage>
        <taxon>Eukaryota</taxon>
        <taxon>Metazoa</taxon>
        <taxon>Chordata</taxon>
        <taxon>Craniata</taxon>
        <taxon>Vertebrata</taxon>
        <taxon>Euteleostomi</taxon>
        <taxon>Actinopterygii</taxon>
        <taxon>Neopterygii</taxon>
        <taxon>Teleostei</taxon>
        <taxon>Neoteleostei</taxon>
        <taxon>Acanthomorphata</taxon>
        <taxon>Ovalentaria</taxon>
        <taxon>Atherinomorphae</taxon>
        <taxon>Cyprinodontiformes</taxon>
        <taxon>Goodeidae</taxon>
        <taxon>Goodea</taxon>
    </lineage>
</organism>
<keyword evidence="2" id="KW-1185">Reference proteome</keyword>
<accession>A0ABV0N5U6</accession>
<reference evidence="1 2" key="1">
    <citation type="submission" date="2021-06" db="EMBL/GenBank/DDBJ databases">
        <authorList>
            <person name="Palmer J.M."/>
        </authorList>
    </citation>
    <scope>NUCLEOTIDE SEQUENCE [LARGE SCALE GENOMIC DNA]</scope>
    <source>
        <strain evidence="1 2">GA_2019</strain>
        <tissue evidence="1">Muscle</tissue>
    </source>
</reference>
<gene>
    <name evidence="1" type="ORF">GOODEAATRI_022523</name>
</gene>
<evidence type="ECO:0000313" key="2">
    <source>
        <dbReference type="Proteomes" id="UP001476798"/>
    </source>
</evidence>
<evidence type="ECO:0000313" key="1">
    <source>
        <dbReference type="EMBL" id="MEQ2165958.1"/>
    </source>
</evidence>
<dbReference type="Proteomes" id="UP001476798">
    <property type="component" value="Unassembled WGS sequence"/>
</dbReference>
<dbReference type="EMBL" id="JAHRIO010022305">
    <property type="protein sequence ID" value="MEQ2165958.1"/>
    <property type="molecule type" value="Genomic_DNA"/>
</dbReference>
<comment type="caution">
    <text evidence="1">The sequence shown here is derived from an EMBL/GenBank/DDBJ whole genome shotgun (WGS) entry which is preliminary data.</text>
</comment>
<name>A0ABV0N5U6_9TELE</name>
<feature type="non-terminal residue" evidence="1">
    <location>
        <position position="1"/>
    </location>
</feature>
<protein>
    <submittedName>
        <fullName evidence="1">Uncharacterized protein</fullName>
    </submittedName>
</protein>